<keyword evidence="8" id="KW-0406">Ion transport</keyword>
<evidence type="ECO:0000256" key="5">
    <source>
        <dbReference type="ARBA" id="ARBA00022692"/>
    </source>
</evidence>
<dbReference type="Proteomes" id="UP000652761">
    <property type="component" value="Unassembled WGS sequence"/>
</dbReference>
<evidence type="ECO:0000256" key="3">
    <source>
        <dbReference type="ARBA" id="ARBA00022448"/>
    </source>
</evidence>
<evidence type="ECO:0000313" key="13">
    <source>
        <dbReference type="EMBL" id="MQL71545.1"/>
    </source>
</evidence>
<dbReference type="GO" id="GO:0015079">
    <property type="term" value="F:potassium ion transmembrane transporter activity"/>
    <property type="evidence" value="ECO:0007669"/>
    <property type="project" value="InterPro"/>
</dbReference>
<keyword evidence="7 10" id="KW-1133">Transmembrane helix</keyword>
<dbReference type="GO" id="GO:0016020">
    <property type="term" value="C:membrane"/>
    <property type="evidence" value="ECO:0007669"/>
    <property type="project" value="UniProtKB-SubCell"/>
</dbReference>
<feature type="transmembrane region" description="Helical" evidence="10">
    <location>
        <begin position="150"/>
        <end position="167"/>
    </location>
</feature>
<dbReference type="PANTHER" id="PTHR30540:SF83">
    <property type="entry name" value="K+ POTASSIUM TRANSPORTER"/>
    <property type="match status" value="1"/>
</dbReference>
<comment type="subcellular location">
    <subcellularLocation>
        <location evidence="1">Membrane</location>
        <topology evidence="1">Multi-pass membrane protein</topology>
    </subcellularLocation>
</comment>
<feature type="transmembrane region" description="Helical" evidence="10">
    <location>
        <begin position="371"/>
        <end position="389"/>
    </location>
</feature>
<evidence type="ECO:0000256" key="9">
    <source>
        <dbReference type="ARBA" id="ARBA00023136"/>
    </source>
</evidence>
<comment type="similarity">
    <text evidence="2">Belongs to the HAK/KUP transporter (TC 2.A.72.3) family.</text>
</comment>
<feature type="transmembrane region" description="Helical" evidence="10">
    <location>
        <begin position="202"/>
        <end position="225"/>
    </location>
</feature>
<protein>
    <recommendedName>
        <fullName evidence="15">Potassium transporter</fullName>
    </recommendedName>
</protein>
<evidence type="ECO:0000256" key="8">
    <source>
        <dbReference type="ARBA" id="ARBA00023065"/>
    </source>
</evidence>
<dbReference type="InterPro" id="IPR003855">
    <property type="entry name" value="K+_transporter"/>
</dbReference>
<reference evidence="13" key="1">
    <citation type="submission" date="2017-07" db="EMBL/GenBank/DDBJ databases">
        <title>Taro Niue Genome Assembly and Annotation.</title>
        <authorList>
            <person name="Atibalentja N."/>
            <person name="Keating K."/>
            <person name="Fields C.J."/>
        </authorList>
    </citation>
    <scope>NUCLEOTIDE SEQUENCE</scope>
    <source>
        <strain evidence="13">Niue_2</strain>
        <tissue evidence="13">Leaf</tissue>
    </source>
</reference>
<evidence type="ECO:0000256" key="7">
    <source>
        <dbReference type="ARBA" id="ARBA00022989"/>
    </source>
</evidence>
<feature type="transmembrane region" description="Helical" evidence="10">
    <location>
        <begin position="22"/>
        <end position="43"/>
    </location>
</feature>
<proteinExistence type="inferred from homology"/>
<organism evidence="13 14">
    <name type="scientific">Colocasia esculenta</name>
    <name type="common">Wild taro</name>
    <name type="synonym">Arum esculentum</name>
    <dbReference type="NCBI Taxonomy" id="4460"/>
    <lineage>
        <taxon>Eukaryota</taxon>
        <taxon>Viridiplantae</taxon>
        <taxon>Streptophyta</taxon>
        <taxon>Embryophyta</taxon>
        <taxon>Tracheophyta</taxon>
        <taxon>Spermatophyta</taxon>
        <taxon>Magnoliopsida</taxon>
        <taxon>Liliopsida</taxon>
        <taxon>Araceae</taxon>
        <taxon>Aroideae</taxon>
        <taxon>Colocasieae</taxon>
        <taxon>Colocasia</taxon>
    </lineage>
</organism>
<keyword evidence="5 10" id="KW-0812">Transmembrane</keyword>
<feature type="transmembrane region" description="Helical" evidence="10">
    <location>
        <begin position="302"/>
        <end position="322"/>
    </location>
</feature>
<evidence type="ECO:0000256" key="2">
    <source>
        <dbReference type="ARBA" id="ARBA00008440"/>
    </source>
</evidence>
<dbReference type="EMBL" id="NMUH01000101">
    <property type="protein sequence ID" value="MQL71545.1"/>
    <property type="molecule type" value="Genomic_DNA"/>
</dbReference>
<dbReference type="OrthoDB" id="504708at2759"/>
<feature type="domain" description="K+ potassium transporter integral membrane" evidence="11">
    <location>
        <begin position="25"/>
        <end position="283"/>
    </location>
</feature>
<sequence>MDQEIGTSGGERANWRAYYKQLFLLAYQSFGVVYGDLSTSPLYVYKSAFSSRLQNYRDEDVVFGVLSVIFWTFTLIPLVKYVLIVLSADDNGEGGTFALYSLLCRHAKFSLLPNQQAADEELSTYYGSGQTSHTAPPVPFRRFLEKHKRLRTALLLAVLFGACMVIGDGVLTPAISGAVVIIACIVLVGLFALQHCGTQRVAFLFAPIVVIWLLSIGVIGLYNIIHWNPHVYYALNPFYIYKYFRRTGVDGWISLGGILLSITGSEAMFADLGHFTDTSIRVVQIKRTNYKLVKGMRLSEEYIVPLVAFVGMIYPCLVLQYMGQAAYLSKHFDNIPTIFYASIPRMACIFVMFVTTCLMALVIIFVWQKNILFSVTFLIFFGVIEAFYLSSSIMKVPQGGWVPLVLSFSVPVPYVPPEERYLIGRIGPRAYRMYRCIVRYGYKDVPKDEDNFENQLVLSIAEFIQMEAEESTSGSYDSSLDGRMAVIRTSERFGSTLVMRNLDENGSTEPISARSSKSETLQSLQSLYEQESPSLSRRRRVRFELPDMRYLDSSVKEELLALVEAKHAGVAYVMGHSYIKARRNSSFIKKFAIDVAYSFLRKNCRGPSVALHIPHISLIEVGMIYYV</sequence>
<comment type="caution">
    <text evidence="13">The sequence shown here is derived from an EMBL/GenBank/DDBJ whole genome shotgun (WGS) entry which is preliminary data.</text>
</comment>
<keyword evidence="9 10" id="KW-0472">Membrane</keyword>
<keyword evidence="4" id="KW-0633">Potassium transport</keyword>
<evidence type="ECO:0000313" key="14">
    <source>
        <dbReference type="Proteomes" id="UP000652761"/>
    </source>
</evidence>
<dbReference type="Pfam" id="PF22776">
    <property type="entry name" value="K_trans_C"/>
    <property type="match status" value="1"/>
</dbReference>
<accession>A0A843TKL5</accession>
<feature type="transmembrane region" description="Helical" evidence="10">
    <location>
        <begin position="173"/>
        <end position="193"/>
    </location>
</feature>
<dbReference type="Pfam" id="PF02705">
    <property type="entry name" value="K_trans"/>
    <property type="match status" value="2"/>
</dbReference>
<feature type="domain" description="K+ potassium transporter integral membrane" evidence="11">
    <location>
        <begin position="346"/>
        <end position="409"/>
    </location>
</feature>
<evidence type="ECO:0000256" key="1">
    <source>
        <dbReference type="ARBA" id="ARBA00004141"/>
    </source>
</evidence>
<feature type="transmembrane region" description="Helical" evidence="10">
    <location>
        <begin position="63"/>
        <end position="83"/>
    </location>
</feature>
<keyword evidence="14" id="KW-1185">Reference proteome</keyword>
<evidence type="ECO:0000256" key="4">
    <source>
        <dbReference type="ARBA" id="ARBA00022538"/>
    </source>
</evidence>
<dbReference type="PANTHER" id="PTHR30540">
    <property type="entry name" value="OSMOTIC STRESS POTASSIUM TRANSPORTER"/>
    <property type="match status" value="1"/>
</dbReference>
<feature type="domain" description="K+ potassium transporter C-terminal" evidence="12">
    <location>
        <begin position="410"/>
        <end position="625"/>
    </location>
</feature>
<evidence type="ECO:0000256" key="10">
    <source>
        <dbReference type="SAM" id="Phobius"/>
    </source>
</evidence>
<evidence type="ECO:0008006" key="15">
    <source>
        <dbReference type="Google" id="ProtNLM"/>
    </source>
</evidence>
<keyword evidence="3" id="KW-0813">Transport</keyword>
<dbReference type="InterPro" id="IPR053951">
    <property type="entry name" value="K_trans_N"/>
</dbReference>
<feature type="transmembrane region" description="Helical" evidence="10">
    <location>
        <begin position="343"/>
        <end position="365"/>
    </location>
</feature>
<dbReference type="AlphaFoldDB" id="A0A843TKL5"/>
<gene>
    <name evidence="13" type="ORF">Taro_003851</name>
</gene>
<name>A0A843TKL5_COLES</name>
<evidence type="ECO:0000256" key="6">
    <source>
        <dbReference type="ARBA" id="ARBA00022958"/>
    </source>
</evidence>
<dbReference type="InterPro" id="IPR053952">
    <property type="entry name" value="K_trans_C"/>
</dbReference>
<keyword evidence="6" id="KW-0630">Potassium</keyword>
<evidence type="ECO:0000259" key="11">
    <source>
        <dbReference type="Pfam" id="PF02705"/>
    </source>
</evidence>
<evidence type="ECO:0000259" key="12">
    <source>
        <dbReference type="Pfam" id="PF22776"/>
    </source>
</evidence>